<gene>
    <name evidence="1" type="ORF">PR048_027717</name>
</gene>
<reference evidence="1 2" key="1">
    <citation type="submission" date="2023-02" db="EMBL/GenBank/DDBJ databases">
        <title>LHISI_Scaffold_Assembly.</title>
        <authorList>
            <person name="Stuart O.P."/>
            <person name="Cleave R."/>
            <person name="Magrath M.J.L."/>
            <person name="Mikheyev A.S."/>
        </authorList>
    </citation>
    <scope>NUCLEOTIDE SEQUENCE [LARGE SCALE GENOMIC DNA]</scope>
    <source>
        <strain evidence="1">Daus_M_001</strain>
        <tissue evidence="1">Leg muscle</tissue>
    </source>
</reference>
<accession>A0ABQ9GHB3</accession>
<name>A0ABQ9GHB3_9NEOP</name>
<dbReference type="PANTHER" id="PTHR10773">
    <property type="entry name" value="DNA-DIRECTED RNA POLYMERASES I, II, AND III SUBUNIT RPABC2"/>
    <property type="match status" value="1"/>
</dbReference>
<evidence type="ECO:0000313" key="1">
    <source>
        <dbReference type="EMBL" id="KAJ8871400.1"/>
    </source>
</evidence>
<organism evidence="1 2">
    <name type="scientific">Dryococelus australis</name>
    <dbReference type="NCBI Taxonomy" id="614101"/>
    <lineage>
        <taxon>Eukaryota</taxon>
        <taxon>Metazoa</taxon>
        <taxon>Ecdysozoa</taxon>
        <taxon>Arthropoda</taxon>
        <taxon>Hexapoda</taxon>
        <taxon>Insecta</taxon>
        <taxon>Pterygota</taxon>
        <taxon>Neoptera</taxon>
        <taxon>Polyneoptera</taxon>
        <taxon>Phasmatodea</taxon>
        <taxon>Verophasmatodea</taxon>
        <taxon>Anareolatae</taxon>
        <taxon>Phasmatidae</taxon>
        <taxon>Eurycanthinae</taxon>
        <taxon>Dryococelus</taxon>
    </lineage>
</organism>
<protein>
    <submittedName>
        <fullName evidence="1">Uncharacterized protein</fullName>
    </submittedName>
</protein>
<comment type="caution">
    <text evidence="1">The sequence shown here is derived from an EMBL/GenBank/DDBJ whole genome shotgun (WGS) entry which is preliminary data.</text>
</comment>
<dbReference type="PANTHER" id="PTHR10773:SF19">
    <property type="match status" value="1"/>
</dbReference>
<proteinExistence type="predicted"/>
<dbReference type="EMBL" id="JARBHB010000012">
    <property type="protein sequence ID" value="KAJ8871400.1"/>
    <property type="molecule type" value="Genomic_DNA"/>
</dbReference>
<keyword evidence="2" id="KW-1185">Reference proteome</keyword>
<sequence>MCSKGKIMVEMAKLQQSNTEGQCSSHPPDIPSDDEDISLLLEVSSDEYVRVDEKRKRQPSKWKRNIRKQLKARGKEYVSVKGSIVAAKCLKAQCNCKGKCYLDFTEEERHNILHEFFELTSEAQNQFIATNVEESEKKIQRQRRDYGKRNHRTHTRQYYLPKGGSRVEVCQTMFLNTLCLGLKKVRVIIVKKHTSGTGVAPEDARGRHANHPRFRLYQDYCKEQSVLPRNEALYRKIFVEEFNLKFKKQKNYTCGKCDRYELVLKSSKAVVELEQVEKEKKIHLELAEYSYEEKRKDKLHSKGNCNCITMSFDLQKCLPTPLLMSGATFYKRQL</sequence>
<evidence type="ECO:0000313" key="2">
    <source>
        <dbReference type="Proteomes" id="UP001159363"/>
    </source>
</evidence>
<dbReference type="Proteomes" id="UP001159363">
    <property type="component" value="Chromosome 11"/>
</dbReference>